<dbReference type="PROSITE" id="PS00211">
    <property type="entry name" value="ABC_TRANSPORTER_1"/>
    <property type="match status" value="1"/>
</dbReference>
<dbReference type="GO" id="GO:0046677">
    <property type="term" value="P:response to antibiotic"/>
    <property type="evidence" value="ECO:0007669"/>
    <property type="project" value="UniProtKB-KW"/>
</dbReference>
<dbReference type="InterPro" id="IPR003439">
    <property type="entry name" value="ABC_transporter-like_ATP-bd"/>
</dbReference>
<accession>A0A543H9W4</accession>
<dbReference type="InterPro" id="IPR017871">
    <property type="entry name" value="ABC_transporter-like_CS"/>
</dbReference>
<evidence type="ECO:0000256" key="3">
    <source>
        <dbReference type="ARBA" id="ARBA00022448"/>
    </source>
</evidence>
<dbReference type="PANTHER" id="PTHR42711:SF5">
    <property type="entry name" value="ABC TRANSPORTER ATP-BINDING PROTEIN NATA"/>
    <property type="match status" value="1"/>
</dbReference>
<comment type="caution">
    <text evidence="8">The sequence shown here is derived from an EMBL/GenBank/DDBJ whole genome shotgun (WGS) entry which is preliminary data.</text>
</comment>
<feature type="domain" description="ABC transporter" evidence="7">
    <location>
        <begin position="1"/>
        <end position="226"/>
    </location>
</feature>
<sequence length="301" mass="32593">MRDVSHAFGDRVALDGVSLDVSPGVLTGLLGPNGAGKTTLMRVMLGVLDPARGEVLCDGRPVGEEDRRRWGYMPQERGLYPGMPVGDQVVHFGRLHGLSRHDATTRAHALLEELDLADRWGDRTDKLSGGMQQRLQLATSLVHDPEVIVLDEPFAGLDPVAVESLSVTLRQRARTGATLLFSSHQLDLVQDLCEQIVMVDHGRTVLEGEVAQLRAASGRRQLRLHVDTADRAWLGGFPAVTVISDEADDLRLDVPVGTEPLDVLDGARRAGRVVDFGLELPTLSQLFLAAAAGPDDEERTG</sequence>
<dbReference type="EMBL" id="VFPM01000005">
    <property type="protein sequence ID" value="TQM55131.1"/>
    <property type="molecule type" value="Genomic_DNA"/>
</dbReference>
<dbReference type="SMART" id="SM00382">
    <property type="entry name" value="AAA"/>
    <property type="match status" value="1"/>
</dbReference>
<dbReference type="Gene3D" id="3.40.50.300">
    <property type="entry name" value="P-loop containing nucleotide triphosphate hydrolases"/>
    <property type="match status" value="1"/>
</dbReference>
<reference evidence="8 9" key="1">
    <citation type="submission" date="2019-06" db="EMBL/GenBank/DDBJ databases">
        <title>Genome sequencing of plant associated microbes to promote plant fitness in Sorghum bicolor and Oryza sativa.</title>
        <authorList>
            <person name="Coleman-Derr D."/>
        </authorList>
    </citation>
    <scope>NUCLEOTIDE SEQUENCE [LARGE SCALE GENOMIC DNA]</scope>
    <source>
        <strain evidence="8 9">KV-663</strain>
    </source>
</reference>
<dbReference type="SUPFAM" id="SSF52540">
    <property type="entry name" value="P-loop containing nucleoside triphosphate hydrolases"/>
    <property type="match status" value="1"/>
</dbReference>
<protein>
    <submittedName>
        <fullName evidence="8">ABC-2 type transport system ATP-binding protein</fullName>
    </submittedName>
</protein>
<name>A0A543H9W4_9MICO</name>
<dbReference type="InterPro" id="IPR003593">
    <property type="entry name" value="AAA+_ATPase"/>
</dbReference>
<dbReference type="GO" id="GO:0005524">
    <property type="term" value="F:ATP binding"/>
    <property type="evidence" value="ECO:0007669"/>
    <property type="project" value="UniProtKB-KW"/>
</dbReference>
<dbReference type="PROSITE" id="PS50893">
    <property type="entry name" value="ABC_TRANSPORTER_2"/>
    <property type="match status" value="1"/>
</dbReference>
<comment type="subcellular location">
    <subcellularLocation>
        <location evidence="1">Cell membrane</location>
        <topology evidence="1">Peripheral membrane protein</topology>
    </subcellularLocation>
</comment>
<keyword evidence="5 8" id="KW-0067">ATP-binding</keyword>
<dbReference type="InterPro" id="IPR027417">
    <property type="entry name" value="P-loop_NTPase"/>
</dbReference>
<evidence type="ECO:0000313" key="9">
    <source>
        <dbReference type="Proteomes" id="UP000316747"/>
    </source>
</evidence>
<comment type="similarity">
    <text evidence="2">Belongs to the ABC transporter superfamily.</text>
</comment>
<evidence type="ECO:0000256" key="6">
    <source>
        <dbReference type="ARBA" id="ARBA00023251"/>
    </source>
</evidence>
<dbReference type="GO" id="GO:0005886">
    <property type="term" value="C:plasma membrane"/>
    <property type="evidence" value="ECO:0007669"/>
    <property type="project" value="UniProtKB-SubCell"/>
</dbReference>
<evidence type="ECO:0000313" key="8">
    <source>
        <dbReference type="EMBL" id="TQM55131.1"/>
    </source>
</evidence>
<organism evidence="8 9">
    <name type="scientific">Humibacillus xanthopallidus</name>
    <dbReference type="NCBI Taxonomy" id="412689"/>
    <lineage>
        <taxon>Bacteria</taxon>
        <taxon>Bacillati</taxon>
        <taxon>Actinomycetota</taxon>
        <taxon>Actinomycetes</taxon>
        <taxon>Micrococcales</taxon>
        <taxon>Intrasporangiaceae</taxon>
        <taxon>Humibacillus</taxon>
    </lineage>
</organism>
<proteinExistence type="inferred from homology"/>
<evidence type="ECO:0000256" key="4">
    <source>
        <dbReference type="ARBA" id="ARBA00022741"/>
    </source>
</evidence>
<gene>
    <name evidence="8" type="ORF">FBY41_4459</name>
</gene>
<evidence type="ECO:0000256" key="2">
    <source>
        <dbReference type="ARBA" id="ARBA00005417"/>
    </source>
</evidence>
<dbReference type="Proteomes" id="UP000316747">
    <property type="component" value="Unassembled WGS sequence"/>
</dbReference>
<evidence type="ECO:0000256" key="5">
    <source>
        <dbReference type="ARBA" id="ARBA00022840"/>
    </source>
</evidence>
<evidence type="ECO:0000259" key="7">
    <source>
        <dbReference type="PROSITE" id="PS50893"/>
    </source>
</evidence>
<dbReference type="PANTHER" id="PTHR42711">
    <property type="entry name" value="ABC TRANSPORTER ATP-BINDING PROTEIN"/>
    <property type="match status" value="1"/>
</dbReference>
<dbReference type="Pfam" id="PF13732">
    <property type="entry name" value="DrrA1-3_C"/>
    <property type="match status" value="1"/>
</dbReference>
<keyword evidence="3" id="KW-0813">Transport</keyword>
<dbReference type="InterPro" id="IPR050763">
    <property type="entry name" value="ABC_transporter_ATP-binding"/>
</dbReference>
<dbReference type="Pfam" id="PF00005">
    <property type="entry name" value="ABC_tran"/>
    <property type="match status" value="1"/>
</dbReference>
<evidence type="ECO:0000256" key="1">
    <source>
        <dbReference type="ARBA" id="ARBA00004202"/>
    </source>
</evidence>
<dbReference type="GO" id="GO:0016887">
    <property type="term" value="F:ATP hydrolysis activity"/>
    <property type="evidence" value="ECO:0007669"/>
    <property type="project" value="InterPro"/>
</dbReference>
<keyword evidence="4" id="KW-0547">Nucleotide-binding</keyword>
<keyword evidence="6" id="KW-0046">Antibiotic resistance</keyword>
<dbReference type="AlphaFoldDB" id="A0A543H9W4"/>
<dbReference type="InterPro" id="IPR025302">
    <property type="entry name" value="DrrA1/2-like_C"/>
</dbReference>
<keyword evidence="9" id="KW-1185">Reference proteome</keyword>